<feature type="transmembrane region" description="Helical" evidence="1">
    <location>
        <begin position="190"/>
        <end position="214"/>
    </location>
</feature>
<evidence type="ECO:0000313" key="2">
    <source>
        <dbReference type="EMBL" id="KAE8262581.1"/>
    </source>
</evidence>
<proteinExistence type="predicted"/>
<feature type="transmembrane region" description="Helical" evidence="1">
    <location>
        <begin position="257"/>
        <end position="279"/>
    </location>
</feature>
<sequence length="501" mass="56140">MSSQSIYDRFDLLPPPPTVFSHHGPTNRMRLPNFQTVQDAQAFLDALAMTAYSQSARFRAARVALACIVAMIFITIVTKETRYYARRQRWILRLVHTPEGTVIVPNMTSVFASFGVVFMGLNCTGTCVQLGYMHRNLPTPHLPIWIFLQLIPLWWATFWSSWASSHGRVPGSQRYELIQRRSRRSWMKPLASNLVWIAIPILHAILAVIFMVLADVEYEHARKRALITMVELSNAPELSEQLLINIQEIWVLARNCAYWMAVSCLLWFIATFGLTVLYASLSFRLVAKLHEHLSVLLQLKQSREVVGAVRMDLMTTVTVSPSEPMPKRKFGRVPTFPSTSATVEDDKQELLLASPTSGLYPTIDGASAKHEPLGDGKGFRRVIWLYGLQSLIVVAGTSLFSVISLFITIIVVDAVEVNQLEGIQRTAQLLIQILAAGLGISVIVSNILLERSHAFLTLMHGTYKAGQIHSATSDRKPLKKSDDNCPDAQQLELATAESLWT</sequence>
<feature type="transmembrane region" description="Helical" evidence="1">
    <location>
        <begin position="383"/>
        <end position="409"/>
    </location>
</feature>
<dbReference type="Proteomes" id="UP000078113">
    <property type="component" value="Unassembled WGS sequence"/>
</dbReference>
<keyword evidence="3" id="KW-1185">Reference proteome</keyword>
<accession>A0A8X7N1W3</accession>
<gene>
    <name evidence="2" type="ORF">A4X09_0g7427</name>
</gene>
<reference evidence="2" key="2">
    <citation type="journal article" date="2019" name="IMA Fungus">
        <title>Genome sequencing and comparison of five Tilletia species to identify candidate genes for the detection of regulated species infecting wheat.</title>
        <authorList>
            <person name="Nguyen H.D.T."/>
            <person name="Sultana T."/>
            <person name="Kesanakurti P."/>
            <person name="Hambleton S."/>
        </authorList>
    </citation>
    <scope>NUCLEOTIDE SEQUENCE</scope>
    <source>
        <strain evidence="2">DAOMC 236422</strain>
    </source>
</reference>
<feature type="non-terminal residue" evidence="2">
    <location>
        <position position="1"/>
    </location>
</feature>
<feature type="transmembrane region" description="Helical" evidence="1">
    <location>
        <begin position="110"/>
        <end position="132"/>
    </location>
</feature>
<feature type="transmembrane region" description="Helical" evidence="1">
    <location>
        <begin position="429"/>
        <end position="449"/>
    </location>
</feature>
<dbReference type="EMBL" id="LWDG02000767">
    <property type="protein sequence ID" value="KAE8262581.1"/>
    <property type="molecule type" value="Genomic_DNA"/>
</dbReference>
<reference evidence="2" key="1">
    <citation type="submission" date="2016-04" db="EMBL/GenBank/DDBJ databases">
        <authorList>
            <person name="Nguyen H.D."/>
            <person name="Samba Siva P."/>
            <person name="Cullis J."/>
            <person name="Levesque C.A."/>
            <person name="Hambleton S."/>
        </authorList>
    </citation>
    <scope>NUCLEOTIDE SEQUENCE</scope>
    <source>
        <strain evidence="2">DAOMC 236422</strain>
    </source>
</reference>
<feature type="transmembrane region" description="Helical" evidence="1">
    <location>
        <begin position="60"/>
        <end position="78"/>
    </location>
</feature>
<keyword evidence="1" id="KW-1133">Transmembrane helix</keyword>
<keyword evidence="1" id="KW-0812">Transmembrane</keyword>
<comment type="caution">
    <text evidence="2">The sequence shown here is derived from an EMBL/GenBank/DDBJ whole genome shotgun (WGS) entry which is preliminary data.</text>
</comment>
<keyword evidence="1" id="KW-0472">Membrane</keyword>
<feature type="transmembrane region" description="Helical" evidence="1">
    <location>
        <begin position="144"/>
        <end position="164"/>
    </location>
</feature>
<protein>
    <submittedName>
        <fullName evidence="2">Uncharacterized protein</fullName>
    </submittedName>
</protein>
<name>A0A8X7N1W3_9BASI</name>
<evidence type="ECO:0000256" key="1">
    <source>
        <dbReference type="SAM" id="Phobius"/>
    </source>
</evidence>
<evidence type="ECO:0000313" key="3">
    <source>
        <dbReference type="Proteomes" id="UP000078113"/>
    </source>
</evidence>
<organism evidence="2 3">
    <name type="scientific">Tilletia walkeri</name>
    <dbReference type="NCBI Taxonomy" id="117179"/>
    <lineage>
        <taxon>Eukaryota</taxon>
        <taxon>Fungi</taxon>
        <taxon>Dikarya</taxon>
        <taxon>Basidiomycota</taxon>
        <taxon>Ustilaginomycotina</taxon>
        <taxon>Exobasidiomycetes</taxon>
        <taxon>Tilletiales</taxon>
        <taxon>Tilletiaceae</taxon>
        <taxon>Tilletia</taxon>
    </lineage>
</organism>
<dbReference type="AlphaFoldDB" id="A0A8X7N1W3"/>